<name>A0ACC6PSD6_9ACTN</name>
<protein>
    <submittedName>
        <fullName evidence="1">Uncharacterized protein</fullName>
    </submittedName>
</protein>
<evidence type="ECO:0000313" key="2">
    <source>
        <dbReference type="Proteomes" id="UP001377168"/>
    </source>
</evidence>
<dbReference type="EMBL" id="JBBKAJ010000022">
    <property type="protein sequence ID" value="MEJ8634324.1"/>
    <property type="molecule type" value="Genomic_DNA"/>
</dbReference>
<organism evidence="1 2">
    <name type="scientific">Streptomyces achmelvichensis</name>
    <dbReference type="NCBI Taxonomy" id="3134111"/>
    <lineage>
        <taxon>Bacteria</taxon>
        <taxon>Bacillati</taxon>
        <taxon>Actinomycetota</taxon>
        <taxon>Actinomycetes</taxon>
        <taxon>Kitasatosporales</taxon>
        <taxon>Streptomycetaceae</taxon>
        <taxon>Streptomyces</taxon>
    </lineage>
</organism>
<proteinExistence type="predicted"/>
<evidence type="ECO:0000313" key="1">
    <source>
        <dbReference type="EMBL" id="MEJ8634324.1"/>
    </source>
</evidence>
<comment type="caution">
    <text evidence="1">The sequence shown here is derived from an EMBL/GenBank/DDBJ whole genome shotgun (WGS) entry which is preliminary data.</text>
</comment>
<reference evidence="1" key="1">
    <citation type="submission" date="2024-03" db="EMBL/GenBank/DDBJ databases">
        <title>Novel Streptomyces species of biotechnological and ecological value are a feature of Machair soil.</title>
        <authorList>
            <person name="Prole J.R."/>
            <person name="Goodfellow M."/>
            <person name="Allenby N."/>
            <person name="Ward A.C."/>
        </authorList>
    </citation>
    <scope>NUCLEOTIDE SEQUENCE</scope>
    <source>
        <strain evidence="1">MS2.AVA.5</strain>
    </source>
</reference>
<dbReference type="Proteomes" id="UP001377168">
    <property type="component" value="Unassembled WGS sequence"/>
</dbReference>
<gene>
    <name evidence="1" type="ORF">WKI67_13090</name>
</gene>
<keyword evidence="2" id="KW-1185">Reference proteome</keyword>
<sequence length="167" mass="17558">MAFLMAVVALVGALCLFDLLLTFAVLRRLREHTAELERLGGRPSFVAPDAGVLIGRRIAEAASAHASRLVAFFDAQCETCHEHAPAFAARAQAHGGLAVVSGKGDLADELIGHVDAHAVVIRGEEATRLVSAMDIQAFPTFVLVDEEGYVVSAATELAELAEPTAAV</sequence>
<accession>A0ACC6PSD6</accession>